<dbReference type="RefSeq" id="WP_011814109.1">
    <property type="nucleotide sequence ID" value="NC_008789.1"/>
</dbReference>
<name>A1WWM5_HALHL</name>
<dbReference type="Pfam" id="PF00486">
    <property type="entry name" value="Trans_reg_C"/>
    <property type="match status" value="1"/>
</dbReference>
<evidence type="ECO:0000259" key="5">
    <source>
        <dbReference type="PROSITE" id="PS51755"/>
    </source>
</evidence>
<feature type="domain" description="OmpR/PhoB-type" evidence="5">
    <location>
        <begin position="54"/>
        <end position="152"/>
    </location>
</feature>
<dbReference type="GO" id="GO:0000156">
    <property type="term" value="F:phosphorelay response regulator activity"/>
    <property type="evidence" value="ECO:0007669"/>
    <property type="project" value="TreeGrafter"/>
</dbReference>
<dbReference type="PANTHER" id="PTHR48111">
    <property type="entry name" value="REGULATOR OF RPOS"/>
    <property type="match status" value="1"/>
</dbReference>
<proteinExistence type="predicted"/>
<dbReference type="STRING" id="349124.Hhal_1320"/>
<dbReference type="GO" id="GO:0006355">
    <property type="term" value="P:regulation of DNA-templated transcription"/>
    <property type="evidence" value="ECO:0007669"/>
    <property type="project" value="InterPro"/>
</dbReference>
<organism evidence="6 7">
    <name type="scientific">Halorhodospira halophila (strain DSM 244 / SL1)</name>
    <name type="common">Ectothiorhodospira halophila (strain DSM 244 / SL1)</name>
    <dbReference type="NCBI Taxonomy" id="349124"/>
    <lineage>
        <taxon>Bacteria</taxon>
        <taxon>Pseudomonadati</taxon>
        <taxon>Pseudomonadota</taxon>
        <taxon>Gammaproteobacteria</taxon>
        <taxon>Chromatiales</taxon>
        <taxon>Ectothiorhodospiraceae</taxon>
        <taxon>Halorhodospira</taxon>
    </lineage>
</organism>
<dbReference type="eggNOG" id="COG0745">
    <property type="taxonomic scope" value="Bacteria"/>
</dbReference>
<dbReference type="Gene3D" id="1.10.10.10">
    <property type="entry name" value="Winged helix-like DNA-binding domain superfamily/Winged helix DNA-binding domain"/>
    <property type="match status" value="1"/>
</dbReference>
<evidence type="ECO:0000256" key="4">
    <source>
        <dbReference type="PROSITE-ProRule" id="PRU01091"/>
    </source>
</evidence>
<reference evidence="7" key="1">
    <citation type="submission" date="2006-12" db="EMBL/GenBank/DDBJ databases">
        <title>Complete sequence of Halorhodospira halophila SL1.</title>
        <authorList>
            <consortium name="US DOE Joint Genome Institute"/>
            <person name="Copeland A."/>
            <person name="Lucas S."/>
            <person name="Lapidus A."/>
            <person name="Barry K."/>
            <person name="Detter J.C."/>
            <person name="Glavina del Rio T."/>
            <person name="Hammon N."/>
            <person name="Israni S."/>
            <person name="Dalin E."/>
            <person name="Tice H."/>
            <person name="Pitluck S."/>
            <person name="Saunders E."/>
            <person name="Brettin T."/>
            <person name="Bruce D."/>
            <person name="Han C."/>
            <person name="Tapia R."/>
            <person name="Schmutz J."/>
            <person name="Larimer F."/>
            <person name="Land M."/>
            <person name="Hauser L."/>
            <person name="Kyrpides N."/>
            <person name="Mikhailova N."/>
            <person name="Hoff W."/>
            <person name="Richardson P."/>
        </authorList>
    </citation>
    <scope>NUCLEOTIDE SEQUENCE [LARGE SCALE GENOMIC DNA]</scope>
    <source>
        <strain evidence="7">DSM 244 / SL1</strain>
    </source>
</reference>
<dbReference type="HOGENOM" id="CLU_1649762_0_0_6"/>
<dbReference type="InterPro" id="IPR039420">
    <property type="entry name" value="WalR-like"/>
</dbReference>
<evidence type="ECO:0000256" key="2">
    <source>
        <dbReference type="ARBA" id="ARBA00023012"/>
    </source>
</evidence>
<keyword evidence="7" id="KW-1185">Reference proteome</keyword>
<dbReference type="OrthoDB" id="9802426at2"/>
<sequence>MNNGCFETLLASVPRLTSGQRQALLRALMSETAAGGPDPVSTCGDGGAAHSGPAESLSVRGLVIDPARHEARVEGRAVELSRTQFRLLHFLAAHRHRVVTRDELIRGVWGPRAYLESRTVDAHVRRLRQALRPAGYDRMIRTVRGVGYHLDSSRAEKEAA</sequence>
<dbReference type="PROSITE" id="PS51755">
    <property type="entry name" value="OMPR_PHOB"/>
    <property type="match status" value="1"/>
</dbReference>
<keyword evidence="1" id="KW-0597">Phosphoprotein</keyword>
<dbReference type="InterPro" id="IPR016032">
    <property type="entry name" value="Sig_transdc_resp-reg_C-effctor"/>
</dbReference>
<keyword evidence="3 4" id="KW-0238">DNA-binding</keyword>
<keyword evidence="2" id="KW-0902">Two-component regulatory system</keyword>
<dbReference type="InterPro" id="IPR036388">
    <property type="entry name" value="WH-like_DNA-bd_sf"/>
</dbReference>
<accession>A1WWM5</accession>
<reference evidence="6 7" key="2">
    <citation type="journal article" date="2013" name="Stand. Genomic Sci.">
        <title>Complete genome sequence of Halorhodospira halophila SL1.</title>
        <authorList>
            <person name="Challacombe J.F."/>
            <person name="Majid S."/>
            <person name="Deole R."/>
            <person name="Brettin T.S."/>
            <person name="Bruce D."/>
            <person name="Delano S.F."/>
            <person name="Detter J.C."/>
            <person name="Gleasner C.D."/>
            <person name="Han C.S."/>
            <person name="Misra M."/>
            <person name="Reitenga K.G."/>
            <person name="Mikhailova N."/>
            <person name="Woyke T."/>
            <person name="Pitluck S."/>
            <person name="Nolan M."/>
            <person name="Land M.L."/>
            <person name="Saunders E."/>
            <person name="Tapia R."/>
            <person name="Lapidus A."/>
            <person name="Ivanova N."/>
            <person name="Hoff W.D."/>
        </authorList>
    </citation>
    <scope>NUCLEOTIDE SEQUENCE [LARGE SCALE GENOMIC DNA]</scope>
    <source>
        <strain evidence="7">DSM 244 / SL1</strain>
    </source>
</reference>
<dbReference type="AlphaFoldDB" id="A1WWM5"/>
<evidence type="ECO:0000256" key="3">
    <source>
        <dbReference type="ARBA" id="ARBA00023125"/>
    </source>
</evidence>
<dbReference type="SMART" id="SM00862">
    <property type="entry name" value="Trans_reg_C"/>
    <property type="match status" value="1"/>
</dbReference>
<evidence type="ECO:0000256" key="1">
    <source>
        <dbReference type="ARBA" id="ARBA00022553"/>
    </source>
</evidence>
<protein>
    <submittedName>
        <fullName evidence="6">Response regulator receiver protein</fullName>
    </submittedName>
</protein>
<evidence type="ECO:0000313" key="7">
    <source>
        <dbReference type="Proteomes" id="UP000000647"/>
    </source>
</evidence>
<dbReference type="EMBL" id="CP000544">
    <property type="protein sequence ID" value="ABM62087.1"/>
    <property type="molecule type" value="Genomic_DNA"/>
</dbReference>
<dbReference type="Proteomes" id="UP000000647">
    <property type="component" value="Chromosome"/>
</dbReference>
<dbReference type="CDD" id="cd00383">
    <property type="entry name" value="trans_reg_C"/>
    <property type="match status" value="1"/>
</dbReference>
<gene>
    <name evidence="6" type="ordered locus">Hhal_1320</name>
</gene>
<dbReference type="GO" id="GO:0005829">
    <property type="term" value="C:cytosol"/>
    <property type="evidence" value="ECO:0007669"/>
    <property type="project" value="TreeGrafter"/>
</dbReference>
<dbReference type="SUPFAM" id="SSF46894">
    <property type="entry name" value="C-terminal effector domain of the bipartite response regulators"/>
    <property type="match status" value="1"/>
</dbReference>
<feature type="DNA-binding region" description="OmpR/PhoB-type" evidence="4">
    <location>
        <begin position="54"/>
        <end position="152"/>
    </location>
</feature>
<dbReference type="GO" id="GO:0000976">
    <property type="term" value="F:transcription cis-regulatory region binding"/>
    <property type="evidence" value="ECO:0007669"/>
    <property type="project" value="TreeGrafter"/>
</dbReference>
<dbReference type="GO" id="GO:0032993">
    <property type="term" value="C:protein-DNA complex"/>
    <property type="evidence" value="ECO:0007669"/>
    <property type="project" value="TreeGrafter"/>
</dbReference>
<dbReference type="InterPro" id="IPR001867">
    <property type="entry name" value="OmpR/PhoB-type_DNA-bd"/>
</dbReference>
<evidence type="ECO:0000313" key="6">
    <source>
        <dbReference type="EMBL" id="ABM62087.1"/>
    </source>
</evidence>
<dbReference type="KEGG" id="hha:Hhal_1320"/>
<dbReference type="PANTHER" id="PTHR48111:SF40">
    <property type="entry name" value="PHOSPHATE REGULON TRANSCRIPTIONAL REGULATORY PROTEIN PHOB"/>
    <property type="match status" value="1"/>
</dbReference>